<protein>
    <submittedName>
        <fullName evidence="1">Uncharacterized protein</fullName>
    </submittedName>
</protein>
<dbReference type="OrthoDB" id="1187987at2"/>
<dbReference type="RefSeq" id="WP_093145565.1">
    <property type="nucleotide sequence ID" value="NZ_BMWO01000019.1"/>
</dbReference>
<dbReference type="Proteomes" id="UP000199321">
    <property type="component" value="Unassembled WGS sequence"/>
</dbReference>
<dbReference type="EMBL" id="FNBA01000037">
    <property type="protein sequence ID" value="SDF29912.1"/>
    <property type="molecule type" value="Genomic_DNA"/>
</dbReference>
<name>A0A1G7JYI1_9FLAO</name>
<organism evidence="1 2">
    <name type="scientific">Ulvibacter litoralis</name>
    <dbReference type="NCBI Taxonomy" id="227084"/>
    <lineage>
        <taxon>Bacteria</taxon>
        <taxon>Pseudomonadati</taxon>
        <taxon>Bacteroidota</taxon>
        <taxon>Flavobacteriia</taxon>
        <taxon>Flavobacteriales</taxon>
        <taxon>Flavobacteriaceae</taxon>
        <taxon>Ulvibacter</taxon>
    </lineage>
</organism>
<sequence length="287" mass="33715">MRIYRLLICIILVSCSDKNNSASDNASDLQVDTLTFTSRGFNSGHKLKLTSDNQFIDENYWASCFGGGGKQIVSGTYISENKKSILTPKTVEYIESPMLEGDTILKKRIFNYNPDSLKIKTDYYLVEWRRNKYLLSENTYPIIEDENDFIRFAQYFNSESRRFKFDGFLYIDNEHTCDSLNPNFDYKQIPKKWRKYFLDKPISIEINKLLKVERIKDEYADGFYCQVELNKGEKDSVFNGLYFKNKTSRLTLFIDSTSQNNSYVTVYMSKDKNPKSLIGIELRTRWE</sequence>
<keyword evidence="2" id="KW-1185">Reference proteome</keyword>
<accession>A0A1G7JYI1</accession>
<dbReference type="AlphaFoldDB" id="A0A1G7JYI1"/>
<reference evidence="1 2" key="1">
    <citation type="submission" date="2016-10" db="EMBL/GenBank/DDBJ databases">
        <authorList>
            <person name="de Groot N.N."/>
        </authorList>
    </citation>
    <scope>NUCLEOTIDE SEQUENCE [LARGE SCALE GENOMIC DNA]</scope>
    <source>
        <strain evidence="1 2">DSM 16195</strain>
    </source>
</reference>
<proteinExistence type="predicted"/>
<evidence type="ECO:0000313" key="2">
    <source>
        <dbReference type="Proteomes" id="UP000199321"/>
    </source>
</evidence>
<evidence type="ECO:0000313" key="1">
    <source>
        <dbReference type="EMBL" id="SDF29912.1"/>
    </source>
</evidence>
<gene>
    <name evidence="1" type="ORF">SAMN05421855_1371</name>
</gene>